<evidence type="ECO:0000313" key="3">
    <source>
        <dbReference type="Proteomes" id="UP000005459"/>
    </source>
</evidence>
<dbReference type="EMBL" id="AFWV01000006">
    <property type="protein sequence ID" value="EGV18521.1"/>
    <property type="molecule type" value="Genomic_DNA"/>
</dbReference>
<dbReference type="InterPro" id="IPR047960">
    <property type="entry name" value="Transpos_IS1380"/>
</dbReference>
<keyword evidence="3" id="KW-1185">Reference proteome</keyword>
<organism evidence="2 3">
    <name type="scientific">Thiocapsa marina 5811</name>
    <dbReference type="NCBI Taxonomy" id="768671"/>
    <lineage>
        <taxon>Bacteria</taxon>
        <taxon>Pseudomonadati</taxon>
        <taxon>Pseudomonadota</taxon>
        <taxon>Gammaproteobacteria</taxon>
        <taxon>Chromatiales</taxon>
        <taxon>Chromatiaceae</taxon>
        <taxon>Thiocapsa</taxon>
    </lineage>
</organism>
<evidence type="ECO:0000259" key="1">
    <source>
        <dbReference type="Pfam" id="PF13701"/>
    </source>
</evidence>
<evidence type="ECO:0000313" key="2">
    <source>
        <dbReference type="EMBL" id="EGV18521.1"/>
    </source>
</evidence>
<accession>F9UAQ3</accession>
<dbReference type="PATRIC" id="fig|768671.3.peg.2055"/>
<dbReference type="InterPro" id="IPR025668">
    <property type="entry name" value="Tnp_DDE_dom"/>
</dbReference>
<sequence length="399" mass="45134">MTECNVEQLEFHGLGRRTVVGRFDGGTISSDGGVMLLSEVEAKTRIIERLAEQFVDHRDPELIEHTVRELIGQRVFALALGYEDLNDHDRLRLDPLLAAAVGKLDPTGAGRLKAQGRGKALASSSTLNRLELTRLDADSGSRYKKIAADFAGIDALMVSRALESHGEAPKQVRLDLDATDDPLHGNQEGRFFHGYYGHYCYLPLYIFWGEELLCARLRPSNIDASKGSLKELTPIVTQLRQRWPEVQIIIRGDSGFCREEIMPWCETNHIDFVLGLAKNDRLNALSLKARCRPQQRFLEAERASRVFDEFNDRTRDSWSRARRVVVKAEHLAKGANPRYVVTSLGRVGADARTLYEDLYCARGEMENRIKEQQLDLFADRTSTHTLLANQIRLYFSSFA</sequence>
<proteinExistence type="predicted"/>
<dbReference type="Proteomes" id="UP000005459">
    <property type="component" value="Unassembled WGS sequence"/>
</dbReference>
<dbReference type="Pfam" id="PF13701">
    <property type="entry name" value="DDE_Tnp_1_4"/>
    <property type="match status" value="1"/>
</dbReference>
<dbReference type="NCBIfam" id="NF033539">
    <property type="entry name" value="transpos_IS1380"/>
    <property type="match status" value="1"/>
</dbReference>
<feature type="domain" description="Transposase DDE" evidence="1">
    <location>
        <begin position="14"/>
        <end position="399"/>
    </location>
</feature>
<reference evidence="2 3" key="1">
    <citation type="submission" date="2011-06" db="EMBL/GenBank/DDBJ databases">
        <title>The draft genome of Thiocapsa marina 5811.</title>
        <authorList>
            <consortium name="US DOE Joint Genome Institute (JGI-PGF)"/>
            <person name="Lucas S."/>
            <person name="Han J."/>
            <person name="Cheng J.-F."/>
            <person name="Goodwin L."/>
            <person name="Pitluck S."/>
            <person name="Peters L."/>
            <person name="Land M.L."/>
            <person name="Hauser L."/>
            <person name="Vogl K."/>
            <person name="Liu Z."/>
            <person name="Imhoff J."/>
            <person name="Thiel V."/>
            <person name="Frigaard N.-U."/>
            <person name="Bryant D."/>
            <person name="Woyke T.J."/>
        </authorList>
    </citation>
    <scope>NUCLEOTIDE SEQUENCE [LARGE SCALE GENOMIC DNA]</scope>
    <source>
        <strain evidence="2 3">5811</strain>
    </source>
</reference>
<protein>
    <submittedName>
        <fullName evidence="2">Transposase IS4 family protein</fullName>
    </submittedName>
</protein>
<name>F9UAQ3_9GAMM</name>
<gene>
    <name evidence="2" type="ORF">ThimaDRAFT_1939</name>
</gene>
<dbReference type="AlphaFoldDB" id="F9UAQ3"/>
<dbReference type="eggNOG" id="COG1861">
    <property type="taxonomic scope" value="Bacteria"/>
</dbReference>